<evidence type="ECO:0000313" key="1">
    <source>
        <dbReference type="EMBL" id="MBD8271567.1"/>
    </source>
</evidence>
<comment type="caution">
    <text evidence="1">The sequence shown here is derived from an EMBL/GenBank/DDBJ whole genome shotgun (WGS) entry which is preliminary data.</text>
</comment>
<dbReference type="AlphaFoldDB" id="A0AAE2U3P1"/>
<dbReference type="EMBL" id="JACYNJ010000012">
    <property type="protein sequence ID" value="MBD8271567.1"/>
    <property type="molecule type" value="Genomic_DNA"/>
</dbReference>
<protein>
    <submittedName>
        <fullName evidence="1">Uncharacterized protein</fullName>
    </submittedName>
</protein>
<dbReference type="Proteomes" id="UP000610293">
    <property type="component" value="Unassembled WGS sequence"/>
</dbReference>
<reference evidence="1" key="1">
    <citation type="journal article" date="2020" name="FEMS Microbiol. Ecol.">
        <title>Temporal dynamics of bacterial communities during seed development and maturation.</title>
        <authorList>
            <person name="Chesneau G."/>
            <person name="Torres-Cortes G."/>
            <person name="Briand M."/>
            <person name="Darrasse A."/>
            <person name="Preveaux A."/>
            <person name="Marais C."/>
            <person name="Jacques M.A."/>
            <person name="Shade A."/>
            <person name="Barret M."/>
        </authorList>
    </citation>
    <scope>NUCLEOTIDE SEQUENCE</scope>
    <source>
        <strain evidence="1">CFBP13533</strain>
    </source>
</reference>
<evidence type="ECO:0000313" key="2">
    <source>
        <dbReference type="Proteomes" id="UP000610293"/>
    </source>
</evidence>
<accession>A0AAE2U3P1</accession>
<dbReference type="RefSeq" id="WP_158682919.1">
    <property type="nucleotide sequence ID" value="NZ_JACYNJ010000012.1"/>
</dbReference>
<sequence length="46" mass="5164">MPRSVPIESIHQIVVDYVIAIGADSFSDAMHWLRCDEGVGSQYVRD</sequence>
<gene>
    <name evidence="1" type="ORF">IFU03_17570</name>
</gene>
<organism evidence="1 2">
    <name type="scientific">Pseudomonas fluorescens</name>
    <dbReference type="NCBI Taxonomy" id="294"/>
    <lineage>
        <taxon>Bacteria</taxon>
        <taxon>Pseudomonadati</taxon>
        <taxon>Pseudomonadota</taxon>
        <taxon>Gammaproteobacteria</taxon>
        <taxon>Pseudomonadales</taxon>
        <taxon>Pseudomonadaceae</taxon>
        <taxon>Pseudomonas</taxon>
    </lineage>
</organism>
<name>A0AAE2U3P1_PSEFL</name>
<proteinExistence type="predicted"/>